<keyword evidence="3" id="KW-0741">SOS mutagenesis</keyword>
<keyword evidence="8" id="KW-1185">Reference proteome</keyword>
<evidence type="ECO:0000313" key="8">
    <source>
        <dbReference type="Proteomes" id="UP000245212"/>
    </source>
</evidence>
<sequence>MDHQGSTSTRIALIDGNSFYCACERVIQPALAGKPLIVLSNNDGCAIARSNEAKALGIRMGAPWFSIRHLESRGLVARSANFALYGDMSDRMMTLIGQFAPHQEIYSIDESFLDLGGLSDTGQEIGQAIRHRIAQWLGLPTCVGIGASKTLAKLANHLAKTYPVLQGVCDLCDIAPERRDRALALTPVDAVWGIGRRLAPRLRAQDIHTALDLARSNPRDLRSAFSSTVADTARELAGEACLDWQDHPEPRRQILCSRSFGQPVTRLDDLLQAISRFTSRAAEKLRRQGSLAGTLQVFARTSYFKPGRQHACSAVLPLTPPSDRTDRLIAVALAGLRGGYRPGCNYAKAGVCLMDIQPTHAQFQYDLFAPAEPPRADDRTMLALDRINARFGADTLQIASALHDHDAPWLMRQERMSPRATTCWNELIEIRC</sequence>
<evidence type="ECO:0000256" key="2">
    <source>
        <dbReference type="ARBA" id="ARBA00022763"/>
    </source>
</evidence>
<dbReference type="RefSeq" id="WP_109061595.1">
    <property type="nucleotide sequence ID" value="NZ_QETA01000003.1"/>
</dbReference>
<reference evidence="8" key="1">
    <citation type="submission" date="2018-05" db="EMBL/GenBank/DDBJ databases">
        <authorList>
            <person name="Li Y."/>
        </authorList>
    </citation>
    <scope>NUCLEOTIDE SEQUENCE [LARGE SCALE GENOMIC DNA]</scope>
    <source>
        <strain evidence="8">3d-2-2</strain>
    </source>
</reference>
<keyword evidence="5" id="KW-0742">SOS response</keyword>
<feature type="domain" description="UmuC" evidence="6">
    <location>
        <begin position="11"/>
        <end position="195"/>
    </location>
</feature>
<evidence type="ECO:0000256" key="5">
    <source>
        <dbReference type="ARBA" id="ARBA00023236"/>
    </source>
</evidence>
<dbReference type="Pfam" id="PF00817">
    <property type="entry name" value="IMS"/>
    <property type="match status" value="1"/>
</dbReference>
<dbReference type="GO" id="GO:0042276">
    <property type="term" value="P:error-prone translesion synthesis"/>
    <property type="evidence" value="ECO:0007669"/>
    <property type="project" value="TreeGrafter"/>
</dbReference>
<dbReference type="Gene3D" id="3.40.1170.60">
    <property type="match status" value="1"/>
</dbReference>
<dbReference type="Pfam" id="PF13438">
    <property type="entry name" value="DUF4113"/>
    <property type="match status" value="1"/>
</dbReference>
<dbReference type="Proteomes" id="UP000245212">
    <property type="component" value="Unassembled WGS sequence"/>
</dbReference>
<proteinExistence type="inferred from homology"/>
<dbReference type="PANTHER" id="PTHR11076:SF34">
    <property type="entry name" value="PROTEIN UMUC"/>
    <property type="match status" value="1"/>
</dbReference>
<comment type="caution">
    <text evidence="7">The sequence shown here is derived from an EMBL/GenBank/DDBJ whole genome shotgun (WGS) entry which is preliminary data.</text>
</comment>
<dbReference type="PROSITE" id="PS50173">
    <property type="entry name" value="UMUC"/>
    <property type="match status" value="1"/>
</dbReference>
<dbReference type="InterPro" id="IPR050116">
    <property type="entry name" value="DNA_polymerase-Y"/>
</dbReference>
<dbReference type="GO" id="GO:0003684">
    <property type="term" value="F:damaged DNA binding"/>
    <property type="evidence" value="ECO:0007669"/>
    <property type="project" value="InterPro"/>
</dbReference>
<name>A0A2V1K3F7_9BURK</name>
<dbReference type="InterPro" id="IPR001126">
    <property type="entry name" value="UmuC"/>
</dbReference>
<dbReference type="PANTHER" id="PTHR11076">
    <property type="entry name" value="DNA REPAIR POLYMERASE UMUC / TRANSFERASE FAMILY MEMBER"/>
    <property type="match status" value="1"/>
</dbReference>
<dbReference type="GO" id="GO:0009432">
    <property type="term" value="P:SOS response"/>
    <property type="evidence" value="ECO:0007669"/>
    <property type="project" value="UniProtKB-KW"/>
</dbReference>
<evidence type="ECO:0000259" key="6">
    <source>
        <dbReference type="PROSITE" id="PS50173"/>
    </source>
</evidence>
<dbReference type="InterPro" id="IPR017961">
    <property type="entry name" value="DNA_pol_Y-fam_little_finger"/>
</dbReference>
<evidence type="ECO:0000256" key="1">
    <source>
        <dbReference type="ARBA" id="ARBA00010945"/>
    </source>
</evidence>
<dbReference type="CDD" id="cd01700">
    <property type="entry name" value="PolY_Pol_V_umuC"/>
    <property type="match status" value="1"/>
</dbReference>
<keyword evidence="2" id="KW-0227">DNA damage</keyword>
<dbReference type="EMBL" id="QETA01000003">
    <property type="protein sequence ID" value="PWF22978.1"/>
    <property type="molecule type" value="Genomic_DNA"/>
</dbReference>
<evidence type="ECO:0000313" key="7">
    <source>
        <dbReference type="EMBL" id="PWF22978.1"/>
    </source>
</evidence>
<dbReference type="GO" id="GO:0005829">
    <property type="term" value="C:cytosol"/>
    <property type="evidence" value="ECO:0007669"/>
    <property type="project" value="TreeGrafter"/>
</dbReference>
<protein>
    <submittedName>
        <fullName evidence="7">DNA polymerase V subunit UmuC</fullName>
    </submittedName>
</protein>
<dbReference type="GO" id="GO:0003887">
    <property type="term" value="F:DNA-directed DNA polymerase activity"/>
    <property type="evidence" value="ECO:0007669"/>
    <property type="project" value="TreeGrafter"/>
</dbReference>
<dbReference type="AlphaFoldDB" id="A0A2V1K3F7"/>
<accession>A0A2V1K3F7</accession>
<evidence type="ECO:0000256" key="4">
    <source>
        <dbReference type="ARBA" id="ARBA00023204"/>
    </source>
</evidence>
<keyword evidence="4" id="KW-0234">DNA repair</keyword>
<dbReference type="GO" id="GO:0006281">
    <property type="term" value="P:DNA repair"/>
    <property type="evidence" value="ECO:0007669"/>
    <property type="project" value="UniProtKB-KW"/>
</dbReference>
<organism evidence="7 8">
    <name type="scientific">Corticimicrobacter populi</name>
    <dbReference type="NCBI Taxonomy" id="2175229"/>
    <lineage>
        <taxon>Bacteria</taxon>
        <taxon>Pseudomonadati</taxon>
        <taxon>Pseudomonadota</taxon>
        <taxon>Betaproteobacteria</taxon>
        <taxon>Burkholderiales</taxon>
        <taxon>Alcaligenaceae</taxon>
        <taxon>Corticimicrobacter</taxon>
    </lineage>
</organism>
<comment type="similarity">
    <text evidence="1">Belongs to the DNA polymerase type-Y family.</text>
</comment>
<dbReference type="SUPFAM" id="SSF56672">
    <property type="entry name" value="DNA/RNA polymerases"/>
    <property type="match status" value="1"/>
</dbReference>
<dbReference type="Gene3D" id="1.10.150.20">
    <property type="entry name" value="5' to 3' exonuclease, C-terminal subdomain"/>
    <property type="match status" value="1"/>
</dbReference>
<dbReference type="Pfam" id="PF11799">
    <property type="entry name" value="IMS_C"/>
    <property type="match status" value="1"/>
</dbReference>
<dbReference type="InterPro" id="IPR025188">
    <property type="entry name" value="DUF4113"/>
</dbReference>
<dbReference type="InterPro" id="IPR043128">
    <property type="entry name" value="Rev_trsase/Diguanyl_cyclase"/>
</dbReference>
<evidence type="ECO:0000256" key="3">
    <source>
        <dbReference type="ARBA" id="ARBA00023199"/>
    </source>
</evidence>
<dbReference type="InterPro" id="IPR043502">
    <property type="entry name" value="DNA/RNA_pol_sf"/>
</dbReference>
<gene>
    <name evidence="7" type="ORF">DD235_08180</name>
</gene>
<dbReference type="Gene3D" id="3.30.70.270">
    <property type="match status" value="1"/>
</dbReference>